<dbReference type="AlphaFoldDB" id="A0A2H0WRT9"/>
<evidence type="ECO:0000256" key="5">
    <source>
        <dbReference type="HAMAP-Rule" id="MF_00373"/>
    </source>
</evidence>
<dbReference type="InterPro" id="IPR001383">
    <property type="entry name" value="Ribosomal_bL28_bact-type"/>
</dbReference>
<dbReference type="EMBL" id="PEZH01000009">
    <property type="protein sequence ID" value="PIS15347.1"/>
    <property type="molecule type" value="Genomic_DNA"/>
</dbReference>
<evidence type="ECO:0000256" key="1">
    <source>
        <dbReference type="ARBA" id="ARBA00008760"/>
    </source>
</evidence>
<reference evidence="7" key="1">
    <citation type="submission" date="2017-09" db="EMBL/GenBank/DDBJ databases">
        <title>Depth-based differentiation of microbial function through sediment-hosted aquifers and enrichment of novel symbionts in the deep terrestrial subsurface.</title>
        <authorList>
            <person name="Probst A.J."/>
            <person name="Ladd B."/>
            <person name="Jarett J.K."/>
            <person name="Geller-Mcgrath D.E."/>
            <person name="Sieber C.M.K."/>
            <person name="Emerson J.B."/>
            <person name="Anantharaman K."/>
            <person name="Thomas B.C."/>
            <person name="Malmstrom R."/>
            <person name="Stieglmeier M."/>
            <person name="Klingl A."/>
            <person name="Woyke T."/>
            <person name="Ryan C.M."/>
            <person name="Banfield J.F."/>
        </authorList>
    </citation>
    <scope>NUCLEOTIDE SEQUENCE [LARGE SCALE GENOMIC DNA]</scope>
</reference>
<proteinExistence type="inferred from homology"/>
<dbReference type="NCBIfam" id="TIGR00009">
    <property type="entry name" value="L28"/>
    <property type="match status" value="1"/>
</dbReference>
<dbReference type="InterPro" id="IPR034704">
    <property type="entry name" value="Ribosomal_bL28/bL31-like_sf"/>
</dbReference>
<dbReference type="GO" id="GO:0005840">
    <property type="term" value="C:ribosome"/>
    <property type="evidence" value="ECO:0007669"/>
    <property type="project" value="UniProtKB-KW"/>
</dbReference>
<evidence type="ECO:0000256" key="2">
    <source>
        <dbReference type="ARBA" id="ARBA00022980"/>
    </source>
</evidence>
<dbReference type="InterPro" id="IPR026569">
    <property type="entry name" value="Ribosomal_bL28"/>
</dbReference>
<keyword evidence="3 5" id="KW-0687">Ribonucleoprotein</keyword>
<evidence type="ECO:0000256" key="4">
    <source>
        <dbReference type="ARBA" id="ARBA00035174"/>
    </source>
</evidence>
<dbReference type="GO" id="GO:0003735">
    <property type="term" value="F:structural constituent of ribosome"/>
    <property type="evidence" value="ECO:0007669"/>
    <property type="project" value="InterPro"/>
</dbReference>
<gene>
    <name evidence="5 6" type="primary">rpmB</name>
    <name evidence="6" type="ORF">COT63_00460</name>
</gene>
<name>A0A2H0WRT9_9BACT</name>
<comment type="caution">
    <text evidence="6">The sequence shown here is derived from an EMBL/GenBank/DDBJ whole genome shotgun (WGS) entry which is preliminary data.</text>
</comment>
<dbReference type="Gene3D" id="2.30.170.40">
    <property type="entry name" value="Ribosomal protein L28/L24"/>
    <property type="match status" value="1"/>
</dbReference>
<dbReference type="Pfam" id="PF00830">
    <property type="entry name" value="Ribosomal_L28"/>
    <property type="match status" value="1"/>
</dbReference>
<dbReference type="PANTHER" id="PTHR39080:SF1">
    <property type="entry name" value="LARGE RIBOSOMAL SUBUNIT PROTEIN BL28A"/>
    <property type="match status" value="1"/>
</dbReference>
<dbReference type="InterPro" id="IPR050096">
    <property type="entry name" value="Bacterial_rp_bL28"/>
</dbReference>
<dbReference type="GO" id="GO:1990904">
    <property type="term" value="C:ribonucleoprotein complex"/>
    <property type="evidence" value="ECO:0007669"/>
    <property type="project" value="UniProtKB-KW"/>
</dbReference>
<dbReference type="SUPFAM" id="SSF143800">
    <property type="entry name" value="L28p-like"/>
    <property type="match status" value="1"/>
</dbReference>
<dbReference type="HAMAP" id="MF_00373">
    <property type="entry name" value="Ribosomal_bL28"/>
    <property type="match status" value="1"/>
</dbReference>
<comment type="similarity">
    <text evidence="1 5">Belongs to the bacterial ribosomal protein bL28 family.</text>
</comment>
<dbReference type="GO" id="GO:0006412">
    <property type="term" value="P:translation"/>
    <property type="evidence" value="ECO:0007669"/>
    <property type="project" value="UniProtKB-UniRule"/>
</dbReference>
<accession>A0A2H0WRT9</accession>
<dbReference type="PANTHER" id="PTHR39080">
    <property type="entry name" value="50S RIBOSOMAL PROTEIN L28"/>
    <property type="match status" value="1"/>
</dbReference>
<evidence type="ECO:0000313" key="7">
    <source>
        <dbReference type="Proteomes" id="UP000231282"/>
    </source>
</evidence>
<keyword evidence="2 5" id="KW-0689">Ribosomal protein</keyword>
<dbReference type="InterPro" id="IPR037147">
    <property type="entry name" value="Ribosomal_bL28_sf"/>
</dbReference>
<evidence type="ECO:0000313" key="6">
    <source>
        <dbReference type="EMBL" id="PIS15347.1"/>
    </source>
</evidence>
<evidence type="ECO:0000256" key="3">
    <source>
        <dbReference type="ARBA" id="ARBA00023274"/>
    </source>
</evidence>
<protein>
    <recommendedName>
        <fullName evidence="4 5">Large ribosomal subunit protein bL28</fullName>
    </recommendedName>
</protein>
<dbReference type="Proteomes" id="UP000231282">
    <property type="component" value="Unassembled WGS sequence"/>
</dbReference>
<organism evidence="6 7">
    <name type="scientific">Candidatus Shapirobacteria bacterium CG09_land_8_20_14_0_10_38_17</name>
    <dbReference type="NCBI Taxonomy" id="1974884"/>
    <lineage>
        <taxon>Bacteria</taxon>
        <taxon>Candidatus Shapironibacteriota</taxon>
    </lineage>
</organism>
<sequence>MARCQICGKKPVRGNKVIRTGTGKWIKKRVAVLRKPNLQSVTIIKDGQKKKLRVCAKCLKKLRKEGKLVDYKGKIK</sequence>